<evidence type="ECO:0000313" key="2">
    <source>
        <dbReference type="EMBL" id="QNP75176.1"/>
    </source>
</evidence>
<dbReference type="KEGG" id="sroi:IAG44_41080"/>
<accession>A0A7H0IQW0</accession>
<dbReference type="Proteomes" id="UP000516052">
    <property type="component" value="Chromosome"/>
</dbReference>
<keyword evidence="1" id="KW-0472">Membrane</keyword>
<evidence type="ECO:0000256" key="1">
    <source>
        <dbReference type="SAM" id="Phobius"/>
    </source>
</evidence>
<reference evidence="2 3" key="1">
    <citation type="submission" date="2020-08" db="EMBL/GenBank/DDBJ databases">
        <title>A novel species.</title>
        <authorList>
            <person name="Gao J."/>
        </authorList>
    </citation>
    <scope>NUCLEOTIDE SEQUENCE [LARGE SCALE GENOMIC DNA]</scope>
    <source>
        <strain evidence="2 3">CRXT-G-22</strain>
    </source>
</reference>
<dbReference type="RefSeq" id="WP_187752097.1">
    <property type="nucleotide sequence ID" value="NZ_CP060828.1"/>
</dbReference>
<keyword evidence="1" id="KW-1133">Transmembrane helix</keyword>
<dbReference type="AlphaFoldDB" id="A0A7H0IQW0"/>
<keyword evidence="1" id="KW-0812">Transmembrane</keyword>
<gene>
    <name evidence="2" type="ORF">IAG44_41080</name>
</gene>
<dbReference type="EMBL" id="CP060828">
    <property type="protein sequence ID" value="QNP75176.1"/>
    <property type="molecule type" value="Genomic_DNA"/>
</dbReference>
<evidence type="ECO:0000313" key="3">
    <source>
        <dbReference type="Proteomes" id="UP000516052"/>
    </source>
</evidence>
<keyword evidence="3" id="KW-1185">Reference proteome</keyword>
<proteinExistence type="predicted"/>
<feature type="transmembrane region" description="Helical" evidence="1">
    <location>
        <begin position="39"/>
        <end position="60"/>
    </location>
</feature>
<sequence>MTNYEETRVPSLSTGLVAGMLIGITAGLVLGPAVFGNLAIGLVLGSGAGGVLGIAFPAAWRSQRASR</sequence>
<organism evidence="2 3">
    <name type="scientific">Streptomyces roseirectus</name>
    <dbReference type="NCBI Taxonomy" id="2768066"/>
    <lineage>
        <taxon>Bacteria</taxon>
        <taxon>Bacillati</taxon>
        <taxon>Actinomycetota</taxon>
        <taxon>Actinomycetes</taxon>
        <taxon>Kitasatosporales</taxon>
        <taxon>Streptomycetaceae</taxon>
        <taxon>Streptomyces</taxon>
    </lineage>
</organism>
<feature type="transmembrane region" description="Helical" evidence="1">
    <location>
        <begin position="12"/>
        <end position="33"/>
    </location>
</feature>
<name>A0A7H0IQW0_9ACTN</name>
<protein>
    <submittedName>
        <fullName evidence="2">Uncharacterized protein</fullName>
    </submittedName>
</protein>